<dbReference type="PROSITE" id="PS50125">
    <property type="entry name" value="GUANYLATE_CYCLASE_2"/>
    <property type="match status" value="1"/>
</dbReference>
<dbReference type="GO" id="GO:0005737">
    <property type="term" value="C:cytoplasm"/>
    <property type="evidence" value="ECO:0007669"/>
    <property type="project" value="TreeGrafter"/>
</dbReference>
<reference evidence="5 6" key="1">
    <citation type="submission" date="2016-11" db="EMBL/GenBank/DDBJ databases">
        <authorList>
            <person name="Jaros S."/>
            <person name="Januszkiewicz K."/>
            <person name="Wedrychowicz H."/>
        </authorList>
    </citation>
    <scope>NUCLEOTIDE SEQUENCE [LARGE SCALE GENOMIC DNA]</scope>
    <source>
        <strain evidence="5 6">GAS242</strain>
    </source>
</reference>
<dbReference type="GO" id="GO:0005524">
    <property type="term" value="F:ATP binding"/>
    <property type="evidence" value="ECO:0007669"/>
    <property type="project" value="UniProtKB-KW"/>
</dbReference>
<proteinExistence type="predicted"/>
<dbReference type="GO" id="GO:0009190">
    <property type="term" value="P:cyclic nucleotide biosynthetic process"/>
    <property type="evidence" value="ECO:0007669"/>
    <property type="project" value="InterPro"/>
</dbReference>
<dbReference type="InterPro" id="IPR027417">
    <property type="entry name" value="P-loop_NTPase"/>
</dbReference>
<dbReference type="InterPro" id="IPR001054">
    <property type="entry name" value="A/G_cyclase"/>
</dbReference>
<dbReference type="PANTHER" id="PTHR16305">
    <property type="entry name" value="TESTICULAR SOLUBLE ADENYLYL CYCLASE"/>
    <property type="match status" value="1"/>
</dbReference>
<dbReference type="Pfam" id="PF00211">
    <property type="entry name" value="Guanylate_cyc"/>
    <property type="match status" value="1"/>
</dbReference>
<dbReference type="PROSITE" id="PS50105">
    <property type="entry name" value="SAM_DOMAIN"/>
    <property type="match status" value="1"/>
</dbReference>
<dbReference type="CDD" id="cd09487">
    <property type="entry name" value="SAM_superfamily"/>
    <property type="match status" value="1"/>
</dbReference>
<evidence type="ECO:0000259" key="3">
    <source>
        <dbReference type="PROSITE" id="PS50105"/>
    </source>
</evidence>
<keyword evidence="2" id="KW-0067">ATP-binding</keyword>
<dbReference type="Gene3D" id="3.30.70.1230">
    <property type="entry name" value="Nucleotide cyclase"/>
    <property type="match status" value="1"/>
</dbReference>
<dbReference type="SMART" id="SM00044">
    <property type="entry name" value="CYCc"/>
    <property type="match status" value="1"/>
</dbReference>
<dbReference type="SUPFAM" id="SSF48452">
    <property type="entry name" value="TPR-like"/>
    <property type="match status" value="2"/>
</dbReference>
<accession>A0A1M5NHB5</accession>
<evidence type="ECO:0000256" key="2">
    <source>
        <dbReference type="ARBA" id="ARBA00022840"/>
    </source>
</evidence>
<gene>
    <name evidence="5" type="ORF">SAMN05444169_4657</name>
</gene>
<dbReference type="SUPFAM" id="SSF47769">
    <property type="entry name" value="SAM/Pointed domain"/>
    <property type="match status" value="1"/>
</dbReference>
<dbReference type="Pfam" id="PF13191">
    <property type="entry name" value="AAA_16"/>
    <property type="match status" value="1"/>
</dbReference>
<dbReference type="Gene3D" id="1.25.40.10">
    <property type="entry name" value="Tetratricopeptide repeat domain"/>
    <property type="match status" value="1"/>
</dbReference>
<dbReference type="GO" id="GO:0035556">
    <property type="term" value="P:intracellular signal transduction"/>
    <property type="evidence" value="ECO:0007669"/>
    <property type="project" value="InterPro"/>
</dbReference>
<dbReference type="Pfam" id="PF00536">
    <property type="entry name" value="SAM_1"/>
    <property type="match status" value="1"/>
</dbReference>
<dbReference type="Gene3D" id="3.40.50.300">
    <property type="entry name" value="P-loop containing nucleotide triphosphate hydrolases"/>
    <property type="match status" value="1"/>
</dbReference>
<organism evidence="5 6">
    <name type="scientific">Bradyrhizobium erythrophlei</name>
    <dbReference type="NCBI Taxonomy" id="1437360"/>
    <lineage>
        <taxon>Bacteria</taxon>
        <taxon>Pseudomonadati</taxon>
        <taxon>Pseudomonadota</taxon>
        <taxon>Alphaproteobacteria</taxon>
        <taxon>Hyphomicrobiales</taxon>
        <taxon>Nitrobacteraceae</taxon>
        <taxon>Bradyrhizobium</taxon>
    </lineage>
</organism>
<protein>
    <submittedName>
        <fullName evidence="5">SAM domain (Sterile alpha motif)</fullName>
    </submittedName>
</protein>
<dbReference type="InterPro" id="IPR029787">
    <property type="entry name" value="Nucleotide_cyclase"/>
</dbReference>
<keyword evidence="1" id="KW-0547">Nucleotide-binding</keyword>
<dbReference type="InterPro" id="IPR041664">
    <property type="entry name" value="AAA_16"/>
</dbReference>
<evidence type="ECO:0000313" key="5">
    <source>
        <dbReference type="EMBL" id="SHG88910.1"/>
    </source>
</evidence>
<name>A0A1M5NHB5_9BRAD</name>
<feature type="domain" description="Guanylate cyclase" evidence="4">
    <location>
        <begin position="119"/>
        <end position="246"/>
    </location>
</feature>
<feature type="domain" description="SAM" evidence="3">
    <location>
        <begin position="31"/>
        <end position="87"/>
    </location>
</feature>
<dbReference type="SUPFAM" id="SSF52540">
    <property type="entry name" value="P-loop containing nucleoside triphosphate hydrolases"/>
    <property type="match status" value="1"/>
</dbReference>
<dbReference type="Proteomes" id="UP000190675">
    <property type="component" value="Chromosome I"/>
</dbReference>
<dbReference type="SMART" id="SM00454">
    <property type="entry name" value="SAM"/>
    <property type="match status" value="1"/>
</dbReference>
<dbReference type="EMBL" id="LT670818">
    <property type="protein sequence ID" value="SHG88910.1"/>
    <property type="molecule type" value="Genomic_DNA"/>
</dbReference>
<evidence type="ECO:0000313" key="6">
    <source>
        <dbReference type="Proteomes" id="UP000190675"/>
    </source>
</evidence>
<dbReference type="Gene3D" id="1.10.150.50">
    <property type="entry name" value="Transcription Factor, Ets-1"/>
    <property type="match status" value="1"/>
</dbReference>
<dbReference type="GO" id="GO:0004016">
    <property type="term" value="F:adenylate cyclase activity"/>
    <property type="evidence" value="ECO:0007669"/>
    <property type="project" value="TreeGrafter"/>
</dbReference>
<dbReference type="CDD" id="cd07302">
    <property type="entry name" value="CHD"/>
    <property type="match status" value="1"/>
</dbReference>
<dbReference type="InterPro" id="IPR013761">
    <property type="entry name" value="SAM/pointed_sf"/>
</dbReference>
<dbReference type="PANTHER" id="PTHR16305:SF28">
    <property type="entry name" value="GUANYLATE CYCLASE DOMAIN-CONTAINING PROTEIN"/>
    <property type="match status" value="1"/>
</dbReference>
<dbReference type="InterPro" id="IPR001660">
    <property type="entry name" value="SAM"/>
</dbReference>
<evidence type="ECO:0000259" key="4">
    <source>
        <dbReference type="PROSITE" id="PS50125"/>
    </source>
</evidence>
<dbReference type="InterPro" id="IPR011990">
    <property type="entry name" value="TPR-like_helical_dom_sf"/>
</dbReference>
<dbReference type="AlphaFoldDB" id="A0A1M5NHB5"/>
<sequence>MRCNARNRLPLSRKKYKLSILLSKGPVNRGGDVQEIAYWLERLGLGQYAQRFAENEIDLAVLPHLTDQDLKDIGIPLGHRRKILAAIGEPTAAAQAAPEPSAVSMAPKAPDAAERRQVTVMFVDLVGSTELSARMDPEDLRDIISTYQKCVTETVQRFDGFVAKYMGDGVLAYFGYPQAHEDDAERAVRAGLDLIARLAALKEPVVLQARVGIATGLVVVGDLIGAGEAQERGIIGETPNLAARLEGIAAPNTVVIAEGTRRLLGNLFELQDLGAKDLKGITGSVRAWAAVRPSSVESRFEALREGTVISLVGREEELELLLRRWSRAKIGEGQVVLLSGEAGIGKSRLIVALLEQLAREPHMRLRYFCSPQHTDSALYPVIGEMMRAAGFAHDDSPQAKANKLDALLTQSSTPPQDAALFAEMLSLPNDGRYPPVEVEPQLRRQKTLQALGSHIEALSRINPVLMIFEDAHWTDPTSLELFARAVDLAVSHRLLILVTFRPEFSPPWIGRPHVTALTLNRLARRDIHFLIEGVIGNRSLPAGVRQDIIERTDGIPLFVEKMTKAVLDAEGESEAQRAFAGAPRPVVAVPASLQASLMSRLDRLGPAKDVAQVGAAIGREFPHMLLAALVRKPEAELDADLDRLIAAGLLFRQGTPPYASYLFKHALVQDAAYSTLLREPRRVLHARIAEILESQFAEIAESQPELLARHYTKADLIEKSAHLWGKAGQRSQERSALVEAAEQLGHALAQIATLPSTSDLRREQIILQVALLNTLMHVKGYGAPETKAAVAQVRALIEQAERLGETPDDSSLLLSALFGQWIVNFISFDGDIARELAARFLALGEKEGTVPLMVGHRTMGSTLAFMGDLVEAGVHYNEALALYRAAEHRRLMTRFGQDLRVTCLGFRSMLFWLLGYPEAALRDADRALMEARQIEHAATLMFTLNFPILINTYCGNYDAANERLKELVILAEEKGAPFRKAEGVLRQGYVLTLTGKATKAVEMVTSGIDLWRSAGSTIFTPEHEFMLAIAHADSGQFDDAWRCIDKAMTAMQATKERWCEAEAHRVAGEIALKSPQRDVAKAHAYFEHSLTVARAQQAKSWELRAAMSLARLLSDQGKRQAARDLLAPIYDWFTEGFDTSDLRQAKALLGELH</sequence>
<dbReference type="SUPFAM" id="SSF55073">
    <property type="entry name" value="Nucleotide cyclase"/>
    <property type="match status" value="1"/>
</dbReference>
<evidence type="ECO:0000256" key="1">
    <source>
        <dbReference type="ARBA" id="ARBA00022741"/>
    </source>
</evidence>